<dbReference type="Proteomes" id="UP000257109">
    <property type="component" value="Unassembled WGS sequence"/>
</dbReference>
<dbReference type="EMBL" id="QJKJ01003325">
    <property type="protein sequence ID" value="RDX99002.1"/>
    <property type="molecule type" value="Genomic_DNA"/>
</dbReference>
<evidence type="ECO:0000313" key="2">
    <source>
        <dbReference type="Proteomes" id="UP000257109"/>
    </source>
</evidence>
<dbReference type="OrthoDB" id="1420404at2759"/>
<gene>
    <name evidence="1" type="ORF">CR513_18015</name>
</gene>
<keyword evidence="2" id="KW-1185">Reference proteome</keyword>
<organism evidence="1 2">
    <name type="scientific">Mucuna pruriens</name>
    <name type="common">Velvet bean</name>
    <name type="synonym">Dolichos pruriens</name>
    <dbReference type="NCBI Taxonomy" id="157652"/>
    <lineage>
        <taxon>Eukaryota</taxon>
        <taxon>Viridiplantae</taxon>
        <taxon>Streptophyta</taxon>
        <taxon>Embryophyta</taxon>
        <taxon>Tracheophyta</taxon>
        <taxon>Spermatophyta</taxon>
        <taxon>Magnoliopsida</taxon>
        <taxon>eudicotyledons</taxon>
        <taxon>Gunneridae</taxon>
        <taxon>Pentapetalae</taxon>
        <taxon>rosids</taxon>
        <taxon>fabids</taxon>
        <taxon>Fabales</taxon>
        <taxon>Fabaceae</taxon>
        <taxon>Papilionoideae</taxon>
        <taxon>50 kb inversion clade</taxon>
        <taxon>NPAAA clade</taxon>
        <taxon>indigoferoid/millettioid clade</taxon>
        <taxon>Phaseoleae</taxon>
        <taxon>Mucuna</taxon>
    </lineage>
</organism>
<sequence length="144" mass="16118">MGIRSNYSTEVQHQKLENQLIELTSLVRHLAIGQLLLSMAARVYGICTSVEHPTNMCPTLQETKSDHFESVGSIVVPAKYESRAIPSSKIRTRLKHASQSKVPPQGNSPPLEDLMKQLATSNLEFQQIMNSNNMQFQQKLNATI</sequence>
<reference evidence="1" key="1">
    <citation type="submission" date="2018-05" db="EMBL/GenBank/DDBJ databases">
        <title>Draft genome of Mucuna pruriens seed.</title>
        <authorList>
            <person name="Nnadi N.E."/>
            <person name="Vos R."/>
            <person name="Hasami M.H."/>
            <person name="Devisetty U.K."/>
            <person name="Aguiy J.C."/>
        </authorList>
    </citation>
    <scope>NUCLEOTIDE SEQUENCE [LARGE SCALE GENOMIC DNA]</scope>
    <source>
        <strain evidence="1">JCA_2017</strain>
    </source>
</reference>
<dbReference type="AlphaFoldDB" id="A0A371H876"/>
<protein>
    <submittedName>
        <fullName evidence="1">Uncharacterized protein</fullName>
    </submittedName>
</protein>
<comment type="caution">
    <text evidence="1">The sequence shown here is derived from an EMBL/GenBank/DDBJ whole genome shotgun (WGS) entry which is preliminary data.</text>
</comment>
<proteinExistence type="predicted"/>
<evidence type="ECO:0000313" key="1">
    <source>
        <dbReference type="EMBL" id="RDX99002.1"/>
    </source>
</evidence>
<feature type="non-terminal residue" evidence="1">
    <location>
        <position position="1"/>
    </location>
</feature>
<accession>A0A371H876</accession>
<name>A0A371H876_MUCPR</name>